<feature type="transmembrane region" description="Helical" evidence="1">
    <location>
        <begin position="31"/>
        <end position="50"/>
    </location>
</feature>
<evidence type="ECO:0000259" key="3">
    <source>
        <dbReference type="Pfam" id="PF16344"/>
    </source>
</evidence>
<dbReference type="PANTHER" id="PTHR30273:SF2">
    <property type="entry name" value="PROTEIN FECR"/>
    <property type="match status" value="1"/>
</dbReference>
<dbReference type="GO" id="GO:0016989">
    <property type="term" value="F:sigma factor antagonist activity"/>
    <property type="evidence" value="ECO:0007669"/>
    <property type="project" value="TreeGrafter"/>
</dbReference>
<dbReference type="Pfam" id="PF04773">
    <property type="entry name" value="FecR"/>
    <property type="match status" value="1"/>
</dbReference>
<dbReference type="Gene3D" id="3.55.50.30">
    <property type="match status" value="1"/>
</dbReference>
<dbReference type="EMBL" id="FPJE01000012">
    <property type="protein sequence ID" value="SFW56797.1"/>
    <property type="molecule type" value="Genomic_DNA"/>
</dbReference>
<proteinExistence type="predicted"/>
<dbReference type="InterPro" id="IPR006860">
    <property type="entry name" value="FecR"/>
</dbReference>
<dbReference type="InterPro" id="IPR012373">
    <property type="entry name" value="Ferrdict_sens_TM"/>
</dbReference>
<keyword evidence="1" id="KW-0812">Transmembrane</keyword>
<dbReference type="FunFam" id="2.60.120.1440:FF:000001">
    <property type="entry name" value="Putative anti-sigma factor"/>
    <property type="match status" value="1"/>
</dbReference>
<dbReference type="InterPro" id="IPR032508">
    <property type="entry name" value="FecR_C"/>
</dbReference>
<evidence type="ECO:0000313" key="5">
    <source>
        <dbReference type="Proteomes" id="UP000182248"/>
    </source>
</evidence>
<organism evidence="4 5">
    <name type="scientific">Sinomicrobium oceani</name>
    <dbReference type="NCBI Taxonomy" id="1150368"/>
    <lineage>
        <taxon>Bacteria</taxon>
        <taxon>Pseudomonadati</taxon>
        <taxon>Bacteroidota</taxon>
        <taxon>Flavobacteriia</taxon>
        <taxon>Flavobacteriales</taxon>
        <taxon>Flavobacteriaceae</taxon>
        <taxon>Sinomicrobium</taxon>
    </lineage>
</organism>
<dbReference type="PIRSF" id="PIRSF018266">
    <property type="entry name" value="FecR"/>
    <property type="match status" value="1"/>
</dbReference>
<dbReference type="Pfam" id="PF16344">
    <property type="entry name" value="FecR_C"/>
    <property type="match status" value="1"/>
</dbReference>
<dbReference type="Proteomes" id="UP000182248">
    <property type="component" value="Unassembled WGS sequence"/>
</dbReference>
<feature type="domain" description="FecR protein" evidence="2">
    <location>
        <begin position="127"/>
        <end position="220"/>
    </location>
</feature>
<dbReference type="Gene3D" id="2.60.120.1440">
    <property type="match status" value="1"/>
</dbReference>
<reference evidence="4 5" key="1">
    <citation type="submission" date="2016-11" db="EMBL/GenBank/DDBJ databases">
        <authorList>
            <person name="Jaros S."/>
            <person name="Januszkiewicz K."/>
            <person name="Wedrychowicz H."/>
        </authorList>
    </citation>
    <scope>NUCLEOTIDE SEQUENCE [LARGE SCALE GENOMIC DNA]</scope>
    <source>
        <strain evidence="4 5">CGMCC 1.12145</strain>
    </source>
</reference>
<evidence type="ECO:0000259" key="2">
    <source>
        <dbReference type="Pfam" id="PF04773"/>
    </source>
</evidence>
<evidence type="ECO:0000313" key="4">
    <source>
        <dbReference type="EMBL" id="SFW56797.1"/>
    </source>
</evidence>
<sequence>MDILNEEKKALKNRIMRSVQHYRRRKKRQRIGMISACVILVLAVSGWWYGDRFGSSPVYKYALTLPENHPQGSGEIELFLGKGDRIALGAADSTIAYSRNGQQVTIGNSKTVEQGEEEEGAIAYNTLTVPYGKRSRVVLSDSTVVWLNSGSRLVYPVAFSGNTREVYLEGEGIFEVAHNKEKPFMVLADNHRIRVLGTVFNVSNYAEDKTLKTVLKSGSVAVEYKGTGILKQKQTIRIEPGTMTVYEKSTGRMISEKVNIEDYFSWKEGVLILRNCKLGDIVKKLSRYYNIAIEIGDEDLAKETFSGYLDLKESVESVISTIGKTTDIRYFATEENNKWIINQK</sequence>
<name>A0A1K1QAP6_9FLAO</name>
<keyword evidence="5" id="KW-1185">Reference proteome</keyword>
<keyword evidence="1" id="KW-1133">Transmembrane helix</keyword>
<dbReference type="PANTHER" id="PTHR30273">
    <property type="entry name" value="PERIPLASMIC SIGNAL SENSOR AND SIGMA FACTOR ACTIVATOR FECR-RELATED"/>
    <property type="match status" value="1"/>
</dbReference>
<dbReference type="AlphaFoldDB" id="A0A1K1QAP6"/>
<evidence type="ECO:0000256" key="1">
    <source>
        <dbReference type="SAM" id="Phobius"/>
    </source>
</evidence>
<protein>
    <submittedName>
        <fullName evidence="4">FecR family protein</fullName>
    </submittedName>
</protein>
<keyword evidence="1" id="KW-0472">Membrane</keyword>
<dbReference type="STRING" id="1150368.SAMN02927921_02380"/>
<feature type="domain" description="Protein FecR C-terminal" evidence="3">
    <location>
        <begin position="271"/>
        <end position="339"/>
    </location>
</feature>
<gene>
    <name evidence="4" type="ORF">SAMN02927921_02380</name>
</gene>
<accession>A0A1K1QAP6</accession>